<reference evidence="3 4" key="1">
    <citation type="submission" date="2017-05" db="EMBL/GenBank/DDBJ databases">
        <title>Functional genome analysis of Paenibacillus pasadenensis strain R16: insights on endophytic life style and antifungal activity.</title>
        <authorList>
            <person name="Passera A."/>
            <person name="Marcolungo L."/>
            <person name="Casati P."/>
            <person name="Brasca M."/>
            <person name="Quaglino F."/>
            <person name="Delledonne M."/>
        </authorList>
    </citation>
    <scope>NUCLEOTIDE SEQUENCE [LARGE SCALE GENOMIC DNA]</scope>
    <source>
        <strain evidence="3 4">R16</strain>
    </source>
</reference>
<name>A0A2N5NDC8_9BACL</name>
<dbReference type="PANTHER" id="PTHR37171:SF1">
    <property type="entry name" value="SERINE_THREONINE-PROTEIN KINASE YRZF-RELATED"/>
    <property type="match status" value="1"/>
</dbReference>
<dbReference type="SUPFAM" id="SSF56112">
    <property type="entry name" value="Protein kinase-like (PK-like)"/>
    <property type="match status" value="1"/>
</dbReference>
<accession>A0A2N5NDC8</accession>
<organism evidence="3 4">
    <name type="scientific">Paenibacillus pasadenensis</name>
    <dbReference type="NCBI Taxonomy" id="217090"/>
    <lineage>
        <taxon>Bacteria</taxon>
        <taxon>Bacillati</taxon>
        <taxon>Bacillota</taxon>
        <taxon>Bacilli</taxon>
        <taxon>Bacillales</taxon>
        <taxon>Paenibacillaceae</taxon>
        <taxon>Paenibacillus</taxon>
    </lineage>
</organism>
<dbReference type="PROSITE" id="PS00107">
    <property type="entry name" value="PROTEIN_KINASE_ATP"/>
    <property type="match status" value="1"/>
</dbReference>
<dbReference type="EMBL" id="NFEZ01000001">
    <property type="protein sequence ID" value="PLT48333.1"/>
    <property type="molecule type" value="Genomic_DNA"/>
</dbReference>
<dbReference type="Gene3D" id="1.10.510.10">
    <property type="entry name" value="Transferase(Phosphotransferase) domain 1"/>
    <property type="match status" value="1"/>
</dbReference>
<comment type="caution">
    <text evidence="3">The sequence shown here is derived from an EMBL/GenBank/DDBJ whole genome shotgun (WGS) entry which is preliminary data.</text>
</comment>
<dbReference type="InterPro" id="IPR052396">
    <property type="entry name" value="Meiotic_Drive_Suppr_Kinase"/>
</dbReference>
<evidence type="ECO:0000256" key="2">
    <source>
        <dbReference type="SAM" id="MobiDB-lite"/>
    </source>
</evidence>
<evidence type="ECO:0000313" key="4">
    <source>
        <dbReference type="Proteomes" id="UP000234789"/>
    </source>
</evidence>
<proteinExistence type="predicted"/>
<sequence length="243" mass="27467">MEEDMRERHAARIQGELLPGLDVVSVKSWEPVQVRRAPQGWKTLGCGNYAAVFAYPGDSRLAVKVYAPGRDGWEAERQVYRLLGEHPAYGRCFASGEHGGKRWLLLRRLHGKTLYDCLLQGVPIPEQAIRDVDAALDYAVSRGLRPHDVHGKNVMVQDGRGIVIDVSDFLKQESCEMWSDLKRAYRYAYKPLLGRKPFPVPGWAMDGLRSAYRRIRRRSKEQPCRDVLDETKAPPDGGAVSKP</sequence>
<evidence type="ECO:0000256" key="1">
    <source>
        <dbReference type="PROSITE-ProRule" id="PRU10141"/>
    </source>
</evidence>
<dbReference type="GO" id="GO:0005524">
    <property type="term" value="F:ATP binding"/>
    <property type="evidence" value="ECO:0007669"/>
    <property type="project" value="UniProtKB-UniRule"/>
</dbReference>
<dbReference type="InterPro" id="IPR011009">
    <property type="entry name" value="Kinase-like_dom_sf"/>
</dbReference>
<dbReference type="AlphaFoldDB" id="A0A2N5NDC8"/>
<gene>
    <name evidence="3" type="ORF">B8V81_0465</name>
</gene>
<keyword evidence="3" id="KW-0808">Transferase</keyword>
<dbReference type="InterPro" id="IPR017441">
    <property type="entry name" value="Protein_kinase_ATP_BS"/>
</dbReference>
<keyword evidence="3" id="KW-0418">Kinase</keyword>
<feature type="region of interest" description="Disordered" evidence="2">
    <location>
        <begin position="218"/>
        <end position="243"/>
    </location>
</feature>
<keyword evidence="3" id="KW-0723">Serine/threonine-protein kinase</keyword>
<feature type="compositionally biased region" description="Basic and acidic residues" evidence="2">
    <location>
        <begin position="220"/>
        <end position="233"/>
    </location>
</feature>
<keyword evidence="4" id="KW-1185">Reference proteome</keyword>
<feature type="binding site" evidence="1">
    <location>
        <position position="64"/>
    </location>
    <ligand>
        <name>ATP</name>
        <dbReference type="ChEBI" id="CHEBI:30616"/>
    </ligand>
</feature>
<protein>
    <submittedName>
        <fullName evidence="3">Serine/threonine protein kinase</fullName>
    </submittedName>
</protein>
<dbReference type="Proteomes" id="UP000234789">
    <property type="component" value="Unassembled WGS sequence"/>
</dbReference>
<dbReference type="PANTHER" id="PTHR37171">
    <property type="entry name" value="SERINE/THREONINE-PROTEIN KINASE YRZF-RELATED"/>
    <property type="match status" value="1"/>
</dbReference>
<keyword evidence="1" id="KW-0067">ATP-binding</keyword>
<keyword evidence="1" id="KW-0547">Nucleotide-binding</keyword>
<evidence type="ECO:0000313" key="3">
    <source>
        <dbReference type="EMBL" id="PLT48333.1"/>
    </source>
</evidence>
<dbReference type="GO" id="GO:0004674">
    <property type="term" value="F:protein serine/threonine kinase activity"/>
    <property type="evidence" value="ECO:0007669"/>
    <property type="project" value="UniProtKB-KW"/>
</dbReference>
<dbReference type="RefSeq" id="WP_228551739.1">
    <property type="nucleotide sequence ID" value="NZ_BIMM01000015.1"/>
</dbReference>